<dbReference type="STRING" id="1850252.LPB136_04830"/>
<evidence type="ECO:0000313" key="3">
    <source>
        <dbReference type="Proteomes" id="UP000181898"/>
    </source>
</evidence>
<feature type="transmembrane region" description="Helical" evidence="1">
    <location>
        <begin position="7"/>
        <end position="25"/>
    </location>
</feature>
<evidence type="ECO:0000313" key="2">
    <source>
        <dbReference type="EMBL" id="APG64725.1"/>
    </source>
</evidence>
<keyword evidence="1" id="KW-0812">Transmembrane</keyword>
<keyword evidence="1" id="KW-1133">Transmembrane helix</keyword>
<dbReference type="KEGG" id="ten:LPB136_04830"/>
<feature type="transmembrane region" description="Helical" evidence="1">
    <location>
        <begin position="45"/>
        <end position="63"/>
    </location>
</feature>
<reference evidence="2 3" key="1">
    <citation type="submission" date="2016-11" db="EMBL/GenBank/DDBJ databases">
        <title>Tenacibaculum sp. LPB0136, isolated from marine environment.</title>
        <authorList>
            <person name="Kim E."/>
            <person name="Yi H."/>
        </authorList>
    </citation>
    <scope>NUCLEOTIDE SEQUENCE [LARGE SCALE GENOMIC DNA]</scope>
    <source>
        <strain evidence="2 3">LPB0136</strain>
    </source>
</reference>
<proteinExistence type="predicted"/>
<dbReference type="EMBL" id="CP018155">
    <property type="protein sequence ID" value="APG64725.1"/>
    <property type="molecule type" value="Genomic_DNA"/>
</dbReference>
<accession>A0A1L3JHW1</accession>
<keyword evidence="3" id="KW-1185">Reference proteome</keyword>
<protein>
    <recommendedName>
        <fullName evidence="4">DUF3185 domain-containing protein</fullName>
    </recommendedName>
</protein>
<dbReference type="AlphaFoldDB" id="A0A1L3JHW1"/>
<organism evidence="2 3">
    <name type="scientific">Tenacibaculum todarodis</name>
    <dbReference type="NCBI Taxonomy" id="1850252"/>
    <lineage>
        <taxon>Bacteria</taxon>
        <taxon>Pseudomonadati</taxon>
        <taxon>Bacteroidota</taxon>
        <taxon>Flavobacteriia</taxon>
        <taxon>Flavobacteriales</taxon>
        <taxon>Flavobacteriaceae</taxon>
        <taxon>Tenacibaculum</taxon>
    </lineage>
</organism>
<dbReference type="RefSeq" id="WP_072555049.1">
    <property type="nucleotide sequence ID" value="NZ_CP018155.1"/>
</dbReference>
<dbReference type="Proteomes" id="UP000181898">
    <property type="component" value="Chromosome"/>
</dbReference>
<sequence>MNKTIKTILIVVGILLVAYGAYEIIVPEASLDIGIAEFEAQDNNSAYITLGAGIVTLLIGLFVNKK</sequence>
<gene>
    <name evidence="2" type="ORF">LPB136_04830</name>
</gene>
<evidence type="ECO:0000256" key="1">
    <source>
        <dbReference type="SAM" id="Phobius"/>
    </source>
</evidence>
<evidence type="ECO:0008006" key="4">
    <source>
        <dbReference type="Google" id="ProtNLM"/>
    </source>
</evidence>
<keyword evidence="1" id="KW-0472">Membrane</keyword>
<name>A0A1L3JHW1_9FLAO</name>
<dbReference type="OrthoDB" id="1454197at2"/>